<keyword evidence="2" id="KW-1185">Reference proteome</keyword>
<reference evidence="1 2" key="1">
    <citation type="journal article" date="2023" name="Hortic Res">
        <title>The complete reference genome for grapevine (Vitis vinifera L.) genetics and breeding.</title>
        <authorList>
            <person name="Shi X."/>
            <person name="Cao S."/>
            <person name="Wang X."/>
            <person name="Huang S."/>
            <person name="Wang Y."/>
            <person name="Liu Z."/>
            <person name="Liu W."/>
            <person name="Leng X."/>
            <person name="Peng Y."/>
            <person name="Wang N."/>
            <person name="Wang Y."/>
            <person name="Ma Z."/>
            <person name="Xu X."/>
            <person name="Zhang F."/>
            <person name="Xue H."/>
            <person name="Zhong H."/>
            <person name="Wang Y."/>
            <person name="Zhang K."/>
            <person name="Velt A."/>
            <person name="Avia K."/>
            <person name="Holtgrawe D."/>
            <person name="Grimplet J."/>
            <person name="Matus J.T."/>
            <person name="Ware D."/>
            <person name="Wu X."/>
            <person name="Wang H."/>
            <person name="Liu C."/>
            <person name="Fang Y."/>
            <person name="Rustenholz C."/>
            <person name="Cheng Z."/>
            <person name="Xiao H."/>
            <person name="Zhou Y."/>
        </authorList>
    </citation>
    <scope>NUCLEOTIDE SEQUENCE [LARGE SCALE GENOMIC DNA]</scope>
    <source>
        <strain evidence="2">cv. Pinot noir / PN40024</strain>
        <tissue evidence="1">Leaf</tissue>
    </source>
</reference>
<accession>A0ABY9CKN6</accession>
<protein>
    <submittedName>
        <fullName evidence="1">Uncharacterized protein</fullName>
    </submittedName>
</protein>
<evidence type="ECO:0000313" key="1">
    <source>
        <dbReference type="EMBL" id="WJZ95139.1"/>
    </source>
</evidence>
<sequence>MFRRRPKRHSDAVQVRFEGLLASVTGAIKAFVTGAIKASVTGAIKASVTGAIKASVTGVIQALSQVQSHAAFRLPPGVV</sequence>
<name>A0ABY9CKN6_VITVI</name>
<dbReference type="EMBL" id="CP126656">
    <property type="protein sequence ID" value="WJZ95139.1"/>
    <property type="molecule type" value="Genomic_DNA"/>
</dbReference>
<evidence type="ECO:0000313" key="2">
    <source>
        <dbReference type="Proteomes" id="UP001227230"/>
    </source>
</evidence>
<dbReference type="Proteomes" id="UP001227230">
    <property type="component" value="Chromosome 9"/>
</dbReference>
<gene>
    <name evidence="1" type="ORF">VitviT2T_013929</name>
</gene>
<proteinExistence type="predicted"/>
<organism evidence="1 2">
    <name type="scientific">Vitis vinifera</name>
    <name type="common">Grape</name>
    <dbReference type="NCBI Taxonomy" id="29760"/>
    <lineage>
        <taxon>Eukaryota</taxon>
        <taxon>Viridiplantae</taxon>
        <taxon>Streptophyta</taxon>
        <taxon>Embryophyta</taxon>
        <taxon>Tracheophyta</taxon>
        <taxon>Spermatophyta</taxon>
        <taxon>Magnoliopsida</taxon>
        <taxon>eudicotyledons</taxon>
        <taxon>Gunneridae</taxon>
        <taxon>Pentapetalae</taxon>
        <taxon>rosids</taxon>
        <taxon>Vitales</taxon>
        <taxon>Vitaceae</taxon>
        <taxon>Viteae</taxon>
        <taxon>Vitis</taxon>
    </lineage>
</organism>